<dbReference type="InterPro" id="IPR008930">
    <property type="entry name" value="Terpenoid_cyclase/PrenylTrfase"/>
</dbReference>
<name>A0A2N5HNW4_9BACI</name>
<organism evidence="11 12">
    <name type="scientific">Neobacillus cucumis</name>
    <dbReference type="NCBI Taxonomy" id="1740721"/>
    <lineage>
        <taxon>Bacteria</taxon>
        <taxon>Bacillati</taxon>
        <taxon>Bacillota</taxon>
        <taxon>Bacilli</taxon>
        <taxon>Bacillales</taxon>
        <taxon>Bacillaceae</taxon>
        <taxon>Neobacillus</taxon>
    </lineage>
</organism>
<keyword evidence="4 8" id="KW-0732">Signal</keyword>
<feature type="transmembrane region" description="Helical" evidence="7">
    <location>
        <begin position="589"/>
        <end position="608"/>
    </location>
</feature>
<dbReference type="GO" id="GO:0015889">
    <property type="term" value="P:cobalamin transport"/>
    <property type="evidence" value="ECO:0007669"/>
    <property type="project" value="TreeGrafter"/>
</dbReference>
<comment type="caution">
    <text evidence="11">The sequence shown here is derived from an EMBL/GenBank/DDBJ whole genome shotgun (WGS) entry which is preliminary data.</text>
</comment>
<evidence type="ECO:0000256" key="5">
    <source>
        <dbReference type="ARBA" id="ARBA00023088"/>
    </source>
</evidence>
<dbReference type="InterPro" id="IPR051588">
    <property type="entry name" value="Cobalamin_Transport"/>
</dbReference>
<evidence type="ECO:0008006" key="13">
    <source>
        <dbReference type="Google" id="ProtNLM"/>
    </source>
</evidence>
<dbReference type="Pfam" id="PF14478">
    <property type="entry name" value="DUF4430"/>
    <property type="match status" value="2"/>
</dbReference>
<dbReference type="SUPFAM" id="SSF48239">
    <property type="entry name" value="Terpenoid cyclases/Protein prenyltransferases"/>
    <property type="match status" value="1"/>
</dbReference>
<dbReference type="EMBL" id="PGVE01000028">
    <property type="protein sequence ID" value="PLS07225.1"/>
    <property type="molecule type" value="Genomic_DNA"/>
</dbReference>
<dbReference type="InterPro" id="IPR019931">
    <property type="entry name" value="LPXTG_anchor"/>
</dbReference>
<proteinExistence type="predicted"/>
<feature type="compositionally biased region" description="Low complexity" evidence="6">
    <location>
        <begin position="243"/>
        <end position="256"/>
    </location>
</feature>
<dbReference type="Proteomes" id="UP000234950">
    <property type="component" value="Unassembled WGS sequence"/>
</dbReference>
<keyword evidence="3" id="KW-0964">Secreted</keyword>
<dbReference type="Gene3D" id="2.170.130.30">
    <property type="match status" value="2"/>
</dbReference>
<keyword evidence="7" id="KW-0472">Membrane</keyword>
<evidence type="ECO:0000256" key="7">
    <source>
        <dbReference type="SAM" id="Phobius"/>
    </source>
</evidence>
<dbReference type="GO" id="GO:0031419">
    <property type="term" value="F:cobalamin binding"/>
    <property type="evidence" value="ECO:0007669"/>
    <property type="project" value="TreeGrafter"/>
</dbReference>
<feature type="domain" description="Gram-positive cocci surface proteins LPxTG" evidence="9">
    <location>
        <begin position="575"/>
        <end position="612"/>
    </location>
</feature>
<feature type="domain" description="Transcobalamin-like C-terminal" evidence="10">
    <location>
        <begin position="59"/>
        <end position="127"/>
    </location>
</feature>
<dbReference type="Gene3D" id="1.50.10.20">
    <property type="match status" value="1"/>
</dbReference>
<evidence type="ECO:0000256" key="1">
    <source>
        <dbReference type="ARBA" id="ARBA00004168"/>
    </source>
</evidence>
<keyword evidence="2" id="KW-0134">Cell wall</keyword>
<keyword evidence="5" id="KW-0572">Peptidoglycan-anchor</keyword>
<feature type="signal peptide" evidence="8">
    <location>
        <begin position="1"/>
        <end position="28"/>
    </location>
</feature>
<dbReference type="RefSeq" id="WP_101646966.1">
    <property type="nucleotide sequence ID" value="NZ_PGVE01000028.1"/>
</dbReference>
<dbReference type="AlphaFoldDB" id="A0A2N5HNW4"/>
<evidence type="ECO:0000313" key="12">
    <source>
        <dbReference type="Proteomes" id="UP000234950"/>
    </source>
</evidence>
<dbReference type="NCBIfam" id="TIGR01167">
    <property type="entry name" value="LPXTG_anchor"/>
    <property type="match status" value="1"/>
</dbReference>
<keyword evidence="7" id="KW-1133">Transmembrane helix</keyword>
<comment type="subcellular location">
    <subcellularLocation>
        <location evidence="1">Secreted</location>
        <location evidence="1">Cell wall</location>
        <topology evidence="1">Peptidoglycan-anchor</topology>
    </subcellularLocation>
</comment>
<keyword evidence="7" id="KW-0812">Transmembrane</keyword>
<sequence>MLKRKNLWMSLLLVFMVLTSGLQTPVLAAEAKQGTVTVLGLDSTAVVPEKTLPLGEKETAAEALIDAVGKDNLEYTDTSYGPMLTGINGVKAGENQFWAFFINGISAQVGPDSYVLQNGDKVTFRLTDFTKPANSSVSLKILDDKKNTVAELSSIEVIGSPNAFQLLQIALGTDQVGFEETQYGKLITSIKGIKAEGSNYWAFYVDGKMAAVGAEGYQLQKGNQISFQLESYDPAPGDGGNGETTTPTTPTAPTTGTITAQDLQTAVNSSSAYVLKNEVGEWQVIALKQAGKEIPKNYLTDVQSVLKEKQGKFSRITDTERYALGILAAGGNPSNAEGFNLIEAIYNGNVTKQGLNGVAYALIALDSANFSVPSSAQWTKEKLISYLTDRQNRDGGWAWDESTTSDIDTTAMILTALAPFKDQAGVKEKVDAAIKYLSSQYQASKIDNSSTAAQVIIALSSLGIDSNTGDFSKDNSGLVQYLLSFQNKDGGFDWQGGDTSDPFTTSQGIQALVAYQLFTKEKGSLYHFNLPEETPAAETPAAKTPAVDTTKTPQPTTVVVETKTKTNSNTNTNSNTQTGHALPNTATNMYNLLAIGILLLIAGSYMYMRQRKLNA</sequence>
<protein>
    <recommendedName>
        <fullName evidence="13">Gram-positive cocci surface proteins LPxTG domain-containing protein</fullName>
    </recommendedName>
</protein>
<keyword evidence="12" id="KW-1185">Reference proteome</keyword>
<evidence type="ECO:0000256" key="8">
    <source>
        <dbReference type="SAM" id="SignalP"/>
    </source>
</evidence>
<evidence type="ECO:0000256" key="4">
    <source>
        <dbReference type="ARBA" id="ARBA00022729"/>
    </source>
</evidence>
<reference evidence="11 12" key="1">
    <citation type="submission" date="2017-11" db="EMBL/GenBank/DDBJ databases">
        <title>Comparitive Functional Genomics of Dry Heat Resistant strains isolated from the Viking Spacecraft.</title>
        <authorList>
            <person name="Seuylemezian A."/>
            <person name="Cooper K."/>
            <person name="Vaishampayan P."/>
        </authorList>
    </citation>
    <scope>NUCLEOTIDE SEQUENCE [LARGE SCALE GENOMIC DNA]</scope>
    <source>
        <strain evidence="11 12">V32-6</strain>
    </source>
</reference>
<dbReference type="CDD" id="cd00688">
    <property type="entry name" value="ISOPREN_C2_like"/>
    <property type="match status" value="1"/>
</dbReference>
<dbReference type="GO" id="GO:0005615">
    <property type="term" value="C:extracellular space"/>
    <property type="evidence" value="ECO:0007669"/>
    <property type="project" value="TreeGrafter"/>
</dbReference>
<dbReference type="PANTHER" id="PTHR10559">
    <property type="entry name" value="TRANSCOBALAMIN-1/GASTRIC INTRINSIC FACTOR"/>
    <property type="match status" value="1"/>
</dbReference>
<evidence type="ECO:0000256" key="6">
    <source>
        <dbReference type="SAM" id="MobiDB-lite"/>
    </source>
</evidence>
<evidence type="ECO:0000259" key="10">
    <source>
        <dbReference type="Pfam" id="PF14478"/>
    </source>
</evidence>
<gene>
    <name evidence="11" type="ORF">CVD27_05975</name>
</gene>
<evidence type="ECO:0000313" key="11">
    <source>
        <dbReference type="EMBL" id="PLS07225.1"/>
    </source>
</evidence>
<dbReference type="OrthoDB" id="411361at2"/>
<dbReference type="InterPro" id="IPR027954">
    <property type="entry name" value="Transcobalamin-like_C"/>
</dbReference>
<dbReference type="Pfam" id="PF00746">
    <property type="entry name" value="Gram_pos_anchor"/>
    <property type="match status" value="1"/>
</dbReference>
<dbReference type="PANTHER" id="PTHR10559:SF18">
    <property type="entry name" value="TRANSCOBALAMIN II"/>
    <property type="match status" value="1"/>
</dbReference>
<feature type="chain" id="PRO_5014982518" description="Gram-positive cocci surface proteins LPxTG domain-containing protein" evidence="8">
    <location>
        <begin position="29"/>
        <end position="615"/>
    </location>
</feature>
<feature type="domain" description="Transcobalamin-like C-terminal" evidence="10">
    <location>
        <begin position="173"/>
        <end position="230"/>
    </location>
</feature>
<evidence type="ECO:0000259" key="9">
    <source>
        <dbReference type="Pfam" id="PF00746"/>
    </source>
</evidence>
<accession>A0A2N5HNW4</accession>
<evidence type="ECO:0000256" key="3">
    <source>
        <dbReference type="ARBA" id="ARBA00022525"/>
    </source>
</evidence>
<feature type="region of interest" description="Disordered" evidence="6">
    <location>
        <begin position="230"/>
        <end position="256"/>
    </location>
</feature>
<evidence type="ECO:0000256" key="2">
    <source>
        <dbReference type="ARBA" id="ARBA00022512"/>
    </source>
</evidence>